<name>A0ABD2BX97_VESSQ</name>
<dbReference type="EMBL" id="JAUDFV010000052">
    <property type="protein sequence ID" value="KAL2736878.1"/>
    <property type="molecule type" value="Genomic_DNA"/>
</dbReference>
<dbReference type="Proteomes" id="UP001607302">
    <property type="component" value="Unassembled WGS sequence"/>
</dbReference>
<reference evidence="1 2" key="1">
    <citation type="journal article" date="2024" name="Ann. Entomol. Soc. Am.">
        <title>Genomic analyses of the southern and eastern yellowjacket wasps (Hymenoptera: Vespidae) reveal evolutionary signatures of social life.</title>
        <authorList>
            <person name="Catto M.A."/>
            <person name="Caine P.B."/>
            <person name="Orr S.E."/>
            <person name="Hunt B.G."/>
            <person name="Goodisman M.A.D."/>
        </authorList>
    </citation>
    <scope>NUCLEOTIDE SEQUENCE [LARGE SCALE GENOMIC DNA]</scope>
    <source>
        <strain evidence="1">233</strain>
        <tissue evidence="1">Head and thorax</tissue>
    </source>
</reference>
<keyword evidence="2" id="KW-1185">Reference proteome</keyword>
<evidence type="ECO:0000313" key="1">
    <source>
        <dbReference type="EMBL" id="KAL2736878.1"/>
    </source>
</evidence>
<dbReference type="AlphaFoldDB" id="A0ABD2BX97"/>
<comment type="caution">
    <text evidence="1">The sequence shown here is derived from an EMBL/GenBank/DDBJ whole genome shotgun (WGS) entry which is preliminary data.</text>
</comment>
<protein>
    <submittedName>
        <fullName evidence="1">Uncharacterized protein</fullName>
    </submittedName>
</protein>
<evidence type="ECO:0000313" key="2">
    <source>
        <dbReference type="Proteomes" id="UP001607302"/>
    </source>
</evidence>
<proteinExistence type="predicted"/>
<gene>
    <name evidence="1" type="ORF">V1478_002411</name>
</gene>
<sequence>MQVLNICICRHCASYSENQDQRGTFSGFTVCQDNSICPEIHLNYTRNKYGNSDELVCFVSRNLLLVSTAKDLLEMLFNDTGLAPDRMPNEQND</sequence>
<accession>A0ABD2BX97</accession>
<organism evidence="1 2">
    <name type="scientific">Vespula squamosa</name>
    <name type="common">Southern yellow jacket</name>
    <name type="synonym">Wasp</name>
    <dbReference type="NCBI Taxonomy" id="30214"/>
    <lineage>
        <taxon>Eukaryota</taxon>
        <taxon>Metazoa</taxon>
        <taxon>Ecdysozoa</taxon>
        <taxon>Arthropoda</taxon>
        <taxon>Hexapoda</taxon>
        <taxon>Insecta</taxon>
        <taxon>Pterygota</taxon>
        <taxon>Neoptera</taxon>
        <taxon>Endopterygota</taxon>
        <taxon>Hymenoptera</taxon>
        <taxon>Apocrita</taxon>
        <taxon>Aculeata</taxon>
        <taxon>Vespoidea</taxon>
        <taxon>Vespidae</taxon>
        <taxon>Vespinae</taxon>
        <taxon>Vespula</taxon>
    </lineage>
</organism>